<dbReference type="AlphaFoldDB" id="A0A8J3UT23"/>
<gene>
    <name evidence="2" type="ORF">Psi02_56960</name>
</gene>
<dbReference type="EMBL" id="BOOQ01000040">
    <property type="protein sequence ID" value="GII49272.1"/>
    <property type="molecule type" value="Genomic_DNA"/>
</dbReference>
<protein>
    <submittedName>
        <fullName evidence="2">Uncharacterized protein</fullName>
    </submittedName>
</protein>
<evidence type="ECO:0000256" key="1">
    <source>
        <dbReference type="SAM" id="MobiDB-lite"/>
    </source>
</evidence>
<organism evidence="2 3">
    <name type="scientific">Planotetraspora silvatica</name>
    <dbReference type="NCBI Taxonomy" id="234614"/>
    <lineage>
        <taxon>Bacteria</taxon>
        <taxon>Bacillati</taxon>
        <taxon>Actinomycetota</taxon>
        <taxon>Actinomycetes</taxon>
        <taxon>Streptosporangiales</taxon>
        <taxon>Streptosporangiaceae</taxon>
        <taxon>Planotetraspora</taxon>
    </lineage>
</organism>
<comment type="caution">
    <text evidence="2">The sequence shown here is derived from an EMBL/GenBank/DDBJ whole genome shotgun (WGS) entry which is preliminary data.</text>
</comment>
<name>A0A8J3UT23_9ACTN</name>
<keyword evidence="3" id="KW-1185">Reference proteome</keyword>
<sequence length="59" mass="6119">MERQPKTSTRAPPRIGPNPSDRPDIAPNTPMALARSARSGNVVAMIAIATGLSIVPPTA</sequence>
<dbReference type="Proteomes" id="UP000644610">
    <property type="component" value="Unassembled WGS sequence"/>
</dbReference>
<proteinExistence type="predicted"/>
<accession>A0A8J3UT23</accession>
<reference evidence="2" key="1">
    <citation type="submission" date="2021-01" db="EMBL/GenBank/DDBJ databases">
        <title>Whole genome shotgun sequence of Planotetraspora silvatica NBRC 100141.</title>
        <authorList>
            <person name="Komaki H."/>
            <person name="Tamura T."/>
        </authorList>
    </citation>
    <scope>NUCLEOTIDE SEQUENCE</scope>
    <source>
        <strain evidence="2">NBRC 100141</strain>
    </source>
</reference>
<evidence type="ECO:0000313" key="2">
    <source>
        <dbReference type="EMBL" id="GII49272.1"/>
    </source>
</evidence>
<feature type="region of interest" description="Disordered" evidence="1">
    <location>
        <begin position="1"/>
        <end position="29"/>
    </location>
</feature>
<feature type="compositionally biased region" description="Polar residues" evidence="1">
    <location>
        <begin position="1"/>
        <end position="10"/>
    </location>
</feature>
<evidence type="ECO:0000313" key="3">
    <source>
        <dbReference type="Proteomes" id="UP000644610"/>
    </source>
</evidence>